<keyword evidence="3" id="KW-1185">Reference proteome</keyword>
<dbReference type="CDD" id="cd03822">
    <property type="entry name" value="GT4_mannosyltransferase-like"/>
    <property type="match status" value="1"/>
</dbReference>
<name>A0ABV0BSE8_9SPHI</name>
<dbReference type="SUPFAM" id="SSF53756">
    <property type="entry name" value="UDP-Glycosyltransferase/glycogen phosphorylase"/>
    <property type="match status" value="1"/>
</dbReference>
<dbReference type="PANTHER" id="PTHR12526">
    <property type="entry name" value="GLYCOSYLTRANSFERASE"/>
    <property type="match status" value="1"/>
</dbReference>
<dbReference type="Pfam" id="PF00534">
    <property type="entry name" value="Glycos_transf_1"/>
    <property type="match status" value="1"/>
</dbReference>
<gene>
    <name evidence="2" type="ORF">ABE541_10365</name>
</gene>
<protein>
    <submittedName>
        <fullName evidence="2">Glycosyltransferase family 4 protein</fullName>
    </submittedName>
</protein>
<organism evidence="2 3">
    <name type="scientific">Sphingobacterium kitahiroshimense</name>
    <dbReference type="NCBI Taxonomy" id="470446"/>
    <lineage>
        <taxon>Bacteria</taxon>
        <taxon>Pseudomonadati</taxon>
        <taxon>Bacteroidota</taxon>
        <taxon>Sphingobacteriia</taxon>
        <taxon>Sphingobacteriales</taxon>
        <taxon>Sphingobacteriaceae</taxon>
        <taxon>Sphingobacterium</taxon>
    </lineage>
</organism>
<comment type="caution">
    <text evidence="2">The sequence shown here is derived from an EMBL/GenBank/DDBJ whole genome shotgun (WGS) entry which is preliminary data.</text>
</comment>
<sequence>MKIAIIGTYPPRQCGIATFSHDLYHSLPRSLANDHHIFAVSDGSEYVFPEEVTYIVEKENLDSYIQAADVINNAFDACIIQHEYGIFGGETGSYIIDLLQHLNVPVLTNLHTVLEHPHHNEYRILRELAQYSSKITVMTSRAINMLETIYQIDRNQVSLIPHGVPNFDCDQEMAKRKLGFQNKKVMLSFGFLGKSKGFETAIQAVSEIENDDFVYIILGSTHPNVLKHEGDAYRHDLMDMVMARNIGHKVQFVNQFASEKLLKEYLSACDIYVTPYPNENQISSGTLSFALGAGAACISTPYWYAKDLLADDRGLFFPFNDAHALSSVVNDLLDQPEKMHYYRNNALEYGKQMSWANVGKKQFQLLNELCTASKTSTICFNDTVQQNNITNIFHSNKRLSS</sequence>
<dbReference type="EMBL" id="JBDJNQ010000004">
    <property type="protein sequence ID" value="MEN5377666.1"/>
    <property type="molecule type" value="Genomic_DNA"/>
</dbReference>
<evidence type="ECO:0000313" key="2">
    <source>
        <dbReference type="EMBL" id="MEN5377666.1"/>
    </source>
</evidence>
<dbReference type="PANTHER" id="PTHR12526:SF572">
    <property type="entry name" value="BLL5144 PROTEIN"/>
    <property type="match status" value="1"/>
</dbReference>
<dbReference type="InterPro" id="IPR001296">
    <property type="entry name" value="Glyco_trans_1"/>
</dbReference>
<accession>A0ABV0BSE8</accession>
<proteinExistence type="predicted"/>
<evidence type="ECO:0000259" key="1">
    <source>
        <dbReference type="Pfam" id="PF00534"/>
    </source>
</evidence>
<dbReference type="RefSeq" id="WP_346581221.1">
    <property type="nucleotide sequence ID" value="NZ_JBDJLH010000002.1"/>
</dbReference>
<evidence type="ECO:0000313" key="3">
    <source>
        <dbReference type="Proteomes" id="UP001409291"/>
    </source>
</evidence>
<feature type="domain" description="Glycosyl transferase family 1" evidence="1">
    <location>
        <begin position="172"/>
        <end position="346"/>
    </location>
</feature>
<dbReference type="Proteomes" id="UP001409291">
    <property type="component" value="Unassembled WGS sequence"/>
</dbReference>
<dbReference type="Gene3D" id="3.40.50.2000">
    <property type="entry name" value="Glycogen Phosphorylase B"/>
    <property type="match status" value="2"/>
</dbReference>
<reference evidence="2 3" key="1">
    <citation type="submission" date="2024-04" db="EMBL/GenBank/DDBJ databases">
        <title>WGS of bacteria from Torrens River.</title>
        <authorList>
            <person name="Wyrsch E.R."/>
            <person name="Drigo B."/>
        </authorList>
    </citation>
    <scope>NUCLEOTIDE SEQUENCE [LARGE SCALE GENOMIC DNA]</scope>
    <source>
        <strain evidence="2 3">TWI391</strain>
    </source>
</reference>